<dbReference type="Proteomes" id="UP000029646">
    <property type="component" value="Unassembled WGS sequence"/>
</dbReference>
<evidence type="ECO:0000313" key="3">
    <source>
        <dbReference type="Proteomes" id="UP000029646"/>
    </source>
</evidence>
<reference evidence="2 3" key="1">
    <citation type="journal article" date="2014" name="Genome Announc.">
        <title>Draft Genome Sequence of Marine Flavobacterium Jejuia pallidilutea Strain 11shimoA1 and Pigmentation Mutants.</title>
        <authorList>
            <person name="Takatani N."/>
            <person name="Nakanishi M."/>
            <person name="Meirelles P."/>
            <person name="Mino S."/>
            <person name="Suda W."/>
            <person name="Oshima K."/>
            <person name="Hattori M."/>
            <person name="Ohkuma M."/>
            <person name="Hosokawa M."/>
            <person name="Miyashita K."/>
            <person name="Thompson F.L."/>
            <person name="Niwa A."/>
            <person name="Sawabe T."/>
            <person name="Sawabe T."/>
        </authorList>
    </citation>
    <scope>NUCLEOTIDE SEQUENCE [LARGE SCALE GENOMIC DNA]</scope>
    <source>
        <strain evidence="3">JCM19302</strain>
    </source>
</reference>
<gene>
    <name evidence="2" type="ORF">JCM19302_3821</name>
</gene>
<dbReference type="Gene3D" id="2.60.40.10">
    <property type="entry name" value="Immunoglobulins"/>
    <property type="match status" value="1"/>
</dbReference>
<dbReference type="EMBL" id="BBNS01000002">
    <property type="protein sequence ID" value="GAL69632.1"/>
    <property type="molecule type" value="Genomic_DNA"/>
</dbReference>
<dbReference type="InterPro" id="IPR002909">
    <property type="entry name" value="IPT_dom"/>
</dbReference>
<evidence type="ECO:0000259" key="1">
    <source>
        <dbReference type="Pfam" id="PF01833"/>
    </source>
</evidence>
<proteinExistence type="predicted"/>
<feature type="domain" description="IPT/TIG" evidence="1">
    <location>
        <begin position="73"/>
        <end position="144"/>
    </location>
</feature>
<dbReference type="SUPFAM" id="SSF81296">
    <property type="entry name" value="E set domains"/>
    <property type="match status" value="1"/>
</dbReference>
<dbReference type="AlphaFoldDB" id="A0A090WQD2"/>
<evidence type="ECO:0000313" key="2">
    <source>
        <dbReference type="EMBL" id="GAL69632.1"/>
    </source>
</evidence>
<dbReference type="Pfam" id="PF01833">
    <property type="entry name" value="TIG"/>
    <property type="match status" value="1"/>
</dbReference>
<dbReference type="RefSeq" id="WP_202963268.1">
    <property type="nucleotide sequence ID" value="NZ_BBNS01000002.1"/>
</dbReference>
<dbReference type="InterPro" id="IPR013783">
    <property type="entry name" value="Ig-like_fold"/>
</dbReference>
<dbReference type="InterPro" id="IPR014756">
    <property type="entry name" value="Ig_E-set"/>
</dbReference>
<comment type="caution">
    <text evidence="2">The sequence shown here is derived from an EMBL/GenBank/DDBJ whole genome shotgun (WGS) entry which is preliminary data.</text>
</comment>
<name>A0A090WQD2_9FLAO</name>
<sequence length="222" mass="24108">MSQSFFRYNLLEDLAATPFSKIQNITETLYADISRFSKVNYVEIDKFDVEHIISKSKSNKTLLPPSSISLDKSEITAGTKEELTITGSGFGNTQGKVEFRNADDGGGTLIAALDSQVVSWNDSQIIVEVPSFAGTGTIRVVDSNGDASPLSSVLTVLYSEANAETDPDGTGLYLYQNSNYSMLIETVVAVLLGKCIQIFSTKQNPILLTHHLTSLLVIKMPS</sequence>
<protein>
    <recommendedName>
        <fullName evidence="1">IPT/TIG domain-containing protein</fullName>
    </recommendedName>
</protein>
<accession>A0A090WQD2</accession>
<organism evidence="2 3">
    <name type="scientific">Jejuia pallidilutea</name>
    <dbReference type="NCBI Taxonomy" id="504487"/>
    <lineage>
        <taxon>Bacteria</taxon>
        <taxon>Pseudomonadati</taxon>
        <taxon>Bacteroidota</taxon>
        <taxon>Flavobacteriia</taxon>
        <taxon>Flavobacteriales</taxon>
        <taxon>Flavobacteriaceae</taxon>
        <taxon>Jejuia</taxon>
    </lineage>
</organism>